<evidence type="ECO:0000313" key="2">
    <source>
        <dbReference type="EMBL" id="PUZ66728.1"/>
    </source>
</evidence>
<evidence type="ECO:0000259" key="1">
    <source>
        <dbReference type="Pfam" id="PF00160"/>
    </source>
</evidence>
<organism evidence="2 3">
    <name type="scientific">Panicum hallii var. hallii</name>
    <dbReference type="NCBI Taxonomy" id="1504633"/>
    <lineage>
        <taxon>Eukaryota</taxon>
        <taxon>Viridiplantae</taxon>
        <taxon>Streptophyta</taxon>
        <taxon>Embryophyta</taxon>
        <taxon>Tracheophyta</taxon>
        <taxon>Spermatophyta</taxon>
        <taxon>Magnoliopsida</taxon>
        <taxon>Liliopsida</taxon>
        <taxon>Poales</taxon>
        <taxon>Poaceae</taxon>
        <taxon>PACMAD clade</taxon>
        <taxon>Panicoideae</taxon>
        <taxon>Panicodae</taxon>
        <taxon>Paniceae</taxon>
        <taxon>Panicinae</taxon>
        <taxon>Panicum</taxon>
        <taxon>Panicum sect. Panicum</taxon>
    </lineage>
</organism>
<dbReference type="AlphaFoldDB" id="A0A2T7EFX6"/>
<evidence type="ECO:0000313" key="3">
    <source>
        <dbReference type="Proteomes" id="UP000244336"/>
    </source>
</evidence>
<dbReference type="GO" id="GO:0003755">
    <property type="term" value="F:peptidyl-prolyl cis-trans isomerase activity"/>
    <property type="evidence" value="ECO:0007669"/>
    <property type="project" value="InterPro"/>
</dbReference>
<dbReference type="Gramene" id="PUZ66728">
    <property type="protein sequence ID" value="PUZ66728"/>
    <property type="gene ID" value="GQ55_3G355100"/>
</dbReference>
<dbReference type="SUPFAM" id="SSF50891">
    <property type="entry name" value="Cyclophilin-like"/>
    <property type="match status" value="1"/>
</dbReference>
<dbReference type="Proteomes" id="UP000244336">
    <property type="component" value="Chromosome 3"/>
</dbReference>
<feature type="domain" description="PPIase cyclophilin-type" evidence="1">
    <location>
        <begin position="22"/>
        <end position="49"/>
    </location>
</feature>
<accession>A0A2T7EFX6</accession>
<dbReference type="InterPro" id="IPR002130">
    <property type="entry name" value="Cyclophilin-type_PPIase_dom"/>
</dbReference>
<proteinExistence type="predicted"/>
<dbReference type="Gene3D" id="2.40.100.10">
    <property type="entry name" value="Cyclophilin-like"/>
    <property type="match status" value="1"/>
</dbReference>
<keyword evidence="3" id="KW-1185">Reference proteome</keyword>
<sequence length="94" mass="10671">MGMDADVNSTEAHLDFQRKKKCLPQGYNGCQFHRVIKDFTIQGGYFFKVLQTDHQRDDPGLGGWNDELHITTSYIIDEGLTSNREFPSSSATSR</sequence>
<name>A0A2T7EFX6_9POAL</name>
<dbReference type="EMBL" id="CM009751">
    <property type="protein sequence ID" value="PUZ66728.1"/>
    <property type="molecule type" value="Genomic_DNA"/>
</dbReference>
<dbReference type="InterPro" id="IPR029000">
    <property type="entry name" value="Cyclophilin-like_dom_sf"/>
</dbReference>
<dbReference type="Pfam" id="PF00160">
    <property type="entry name" value="Pro_isomerase"/>
    <property type="match status" value="1"/>
</dbReference>
<gene>
    <name evidence="2" type="ORF">GQ55_3G355100</name>
</gene>
<reference evidence="2 3" key="1">
    <citation type="submission" date="2018-04" db="EMBL/GenBank/DDBJ databases">
        <title>WGS assembly of Panicum hallii var. hallii HAL2.</title>
        <authorList>
            <person name="Lovell J."/>
            <person name="Jenkins J."/>
            <person name="Lowry D."/>
            <person name="Mamidi S."/>
            <person name="Sreedasyam A."/>
            <person name="Weng X."/>
            <person name="Barry K."/>
            <person name="Bonette J."/>
            <person name="Campitelli B."/>
            <person name="Daum C."/>
            <person name="Gordon S."/>
            <person name="Gould B."/>
            <person name="Lipzen A."/>
            <person name="MacQueen A."/>
            <person name="Palacio-Mejia J."/>
            <person name="Plott C."/>
            <person name="Shakirov E."/>
            <person name="Shu S."/>
            <person name="Yoshinaga Y."/>
            <person name="Zane M."/>
            <person name="Rokhsar D."/>
            <person name="Grimwood J."/>
            <person name="Schmutz J."/>
            <person name="Juenger T."/>
        </authorList>
    </citation>
    <scope>NUCLEOTIDE SEQUENCE [LARGE SCALE GENOMIC DNA]</scope>
    <source>
        <strain evidence="3">cv. HAL2</strain>
    </source>
</reference>
<protein>
    <recommendedName>
        <fullName evidence="1">PPIase cyclophilin-type domain-containing protein</fullName>
    </recommendedName>
</protein>